<evidence type="ECO:0000313" key="1">
    <source>
        <dbReference type="EMBL" id="TYJ98201.1"/>
    </source>
</evidence>
<comment type="caution">
    <text evidence="1">The sequence shown here is derived from an EMBL/GenBank/DDBJ whole genome shotgun (WGS) entry which is preliminary data.</text>
</comment>
<reference evidence="1 2" key="1">
    <citation type="submission" date="2019-08" db="EMBL/GenBank/DDBJ databases">
        <title>Draft genome sequences of two oriental melons (Cucumis melo L. var makuwa).</title>
        <authorList>
            <person name="Kwon S.-Y."/>
        </authorList>
    </citation>
    <scope>NUCLEOTIDE SEQUENCE [LARGE SCALE GENOMIC DNA]</scope>
    <source>
        <strain evidence="2">cv. Chang Bougi</strain>
        <tissue evidence="1">Leaf</tissue>
    </source>
</reference>
<accession>A0A5D3BHR3</accession>
<proteinExistence type="predicted"/>
<protein>
    <submittedName>
        <fullName evidence="1">Uncharacterized protein</fullName>
    </submittedName>
</protein>
<gene>
    <name evidence="1" type="ORF">E5676_scaffold180G00920</name>
</gene>
<organism evidence="1 2">
    <name type="scientific">Cucumis melo var. makuwa</name>
    <name type="common">Oriental melon</name>
    <dbReference type="NCBI Taxonomy" id="1194695"/>
    <lineage>
        <taxon>Eukaryota</taxon>
        <taxon>Viridiplantae</taxon>
        <taxon>Streptophyta</taxon>
        <taxon>Embryophyta</taxon>
        <taxon>Tracheophyta</taxon>
        <taxon>Spermatophyta</taxon>
        <taxon>Magnoliopsida</taxon>
        <taxon>eudicotyledons</taxon>
        <taxon>Gunneridae</taxon>
        <taxon>Pentapetalae</taxon>
        <taxon>rosids</taxon>
        <taxon>fabids</taxon>
        <taxon>Cucurbitales</taxon>
        <taxon>Cucurbitaceae</taxon>
        <taxon>Benincaseae</taxon>
        <taxon>Cucumis</taxon>
    </lineage>
</organism>
<evidence type="ECO:0000313" key="2">
    <source>
        <dbReference type="Proteomes" id="UP000321947"/>
    </source>
</evidence>
<dbReference type="EMBL" id="SSTD01018169">
    <property type="protein sequence ID" value="TYJ98201.1"/>
    <property type="molecule type" value="Genomic_DNA"/>
</dbReference>
<sequence length="103" mass="11563">MFLKLESWKKSCIFKGALTFEGVLEVGDLEESLYLQRSFNLQRTPEPTPAIVSCSSSLAHRRLPIVVCPSSLALRRLPFVGRCPVHFVAPIRTIQSTSSVLFR</sequence>
<name>A0A5D3BHR3_CUCMM</name>
<dbReference type="Proteomes" id="UP000321947">
    <property type="component" value="Unassembled WGS sequence"/>
</dbReference>
<dbReference type="AlphaFoldDB" id="A0A5D3BHR3"/>